<name>A0ABY2CZE6_GULMO</name>
<sequence length="149" mass="16032">MAKAKLKDEVVVAAEIVERETGEVSAADPSLIRLGMKGWDIQKQIAALEEELKPIKAQLAEALVGNSLVIKGVCRVVVSESERVSIGDADKLAAVLGERFGDLVKCEAVYKPEPRLVEMACDADDPLQPSIRACLKVGKSTSVKFLAEK</sequence>
<protein>
    <submittedName>
        <fullName evidence="1">Uncharacterized protein</fullName>
    </submittedName>
</protein>
<dbReference type="RefSeq" id="WP_132098500.1">
    <property type="nucleotide sequence ID" value="NZ_SMDA01000005.1"/>
</dbReference>
<organism evidence="1 2">
    <name type="scientific">Gulbenkiania mobilis</name>
    <dbReference type="NCBI Taxonomy" id="397457"/>
    <lineage>
        <taxon>Bacteria</taxon>
        <taxon>Pseudomonadati</taxon>
        <taxon>Pseudomonadota</taxon>
        <taxon>Betaproteobacteria</taxon>
        <taxon>Neisseriales</taxon>
        <taxon>Chromobacteriaceae</taxon>
        <taxon>Gulbenkiania</taxon>
    </lineage>
</organism>
<comment type="caution">
    <text evidence="1">The sequence shown here is derived from an EMBL/GenBank/DDBJ whole genome shotgun (WGS) entry which is preliminary data.</text>
</comment>
<proteinExistence type="predicted"/>
<reference evidence="1 2" key="1">
    <citation type="submission" date="2019-03" db="EMBL/GenBank/DDBJ databases">
        <title>Genomic Encyclopedia of Type Strains, Phase IV (KMG-IV): sequencing the most valuable type-strain genomes for metagenomic binning, comparative biology and taxonomic classification.</title>
        <authorList>
            <person name="Goeker M."/>
        </authorList>
    </citation>
    <scope>NUCLEOTIDE SEQUENCE [LARGE SCALE GENOMIC DNA]</scope>
    <source>
        <strain evidence="1 2">DSM 18507</strain>
    </source>
</reference>
<dbReference type="EMBL" id="SMDA01000005">
    <property type="protein sequence ID" value="TCW31440.1"/>
    <property type="molecule type" value="Genomic_DNA"/>
</dbReference>
<dbReference type="Proteomes" id="UP000294801">
    <property type="component" value="Unassembled WGS sequence"/>
</dbReference>
<accession>A0ABY2CZE6</accession>
<evidence type="ECO:0000313" key="1">
    <source>
        <dbReference type="EMBL" id="TCW31440.1"/>
    </source>
</evidence>
<gene>
    <name evidence="1" type="ORF">EV669_105141</name>
</gene>
<keyword evidence="2" id="KW-1185">Reference proteome</keyword>
<evidence type="ECO:0000313" key="2">
    <source>
        <dbReference type="Proteomes" id="UP000294801"/>
    </source>
</evidence>